<reference evidence="2" key="1">
    <citation type="submission" date="2021-03" db="EMBL/GenBank/DDBJ databases">
        <title>Comparative genomics and phylogenomic investigation of the class Geoglossomycetes provide insights into ecological specialization and systematics.</title>
        <authorList>
            <person name="Melie T."/>
            <person name="Pirro S."/>
            <person name="Miller A.N."/>
            <person name="Quandt A."/>
        </authorList>
    </citation>
    <scope>NUCLEOTIDE SEQUENCE</scope>
    <source>
        <strain evidence="2">GBOQ0MN5Z8</strain>
    </source>
</reference>
<name>A0A9P8L1V1_9PEZI</name>
<comment type="caution">
    <text evidence="2">The sequence shown here is derived from an EMBL/GenBank/DDBJ whole genome shotgun (WGS) entry which is preliminary data.</text>
</comment>
<organism evidence="2 3">
    <name type="scientific">Glutinoglossum americanum</name>
    <dbReference type="NCBI Taxonomy" id="1670608"/>
    <lineage>
        <taxon>Eukaryota</taxon>
        <taxon>Fungi</taxon>
        <taxon>Dikarya</taxon>
        <taxon>Ascomycota</taxon>
        <taxon>Pezizomycotina</taxon>
        <taxon>Geoglossomycetes</taxon>
        <taxon>Geoglossales</taxon>
        <taxon>Geoglossaceae</taxon>
        <taxon>Glutinoglossum</taxon>
    </lineage>
</organism>
<sequence length="233" mass="25580">MKVLVEEWVDYRQQALANCEFLCGGKNVSIITRECDGMFEALAVKLVRGDDGCMVEQSTVRFQSSKMHHVGDAIKDLHRKTAESVGRIFPRPTQPAEETLSDPRYESDWSQVQRTPTESEDPRESVSRKVSTECTPPEPKAADEGRSISAEEFAPCGNLVLSPSEDITVEKEQLGLVSVEETKTKEGGRCPSANIGEGDAAVNQTAEDEWSFQPTGKMKKGKKGKKGKVSSPS</sequence>
<evidence type="ECO:0000256" key="1">
    <source>
        <dbReference type="SAM" id="MobiDB-lite"/>
    </source>
</evidence>
<dbReference type="OrthoDB" id="10679765at2759"/>
<keyword evidence="3" id="KW-1185">Reference proteome</keyword>
<feature type="region of interest" description="Disordered" evidence="1">
    <location>
        <begin position="181"/>
        <end position="233"/>
    </location>
</feature>
<feature type="compositionally biased region" description="Basic and acidic residues" evidence="1">
    <location>
        <begin position="120"/>
        <end position="131"/>
    </location>
</feature>
<protein>
    <submittedName>
        <fullName evidence="2">Uncharacterized protein</fullName>
    </submittedName>
</protein>
<feature type="region of interest" description="Disordered" evidence="1">
    <location>
        <begin position="83"/>
        <end position="145"/>
    </location>
</feature>
<evidence type="ECO:0000313" key="3">
    <source>
        <dbReference type="Proteomes" id="UP000698800"/>
    </source>
</evidence>
<dbReference type="Proteomes" id="UP000698800">
    <property type="component" value="Unassembled WGS sequence"/>
</dbReference>
<accession>A0A9P8L1V1</accession>
<dbReference type="AlphaFoldDB" id="A0A9P8L1V1"/>
<feature type="compositionally biased region" description="Basic residues" evidence="1">
    <location>
        <begin position="217"/>
        <end position="233"/>
    </location>
</feature>
<gene>
    <name evidence="2" type="ORF">FGG08_006478</name>
</gene>
<dbReference type="EMBL" id="JAGHQL010000188">
    <property type="protein sequence ID" value="KAH0536652.1"/>
    <property type="molecule type" value="Genomic_DNA"/>
</dbReference>
<evidence type="ECO:0000313" key="2">
    <source>
        <dbReference type="EMBL" id="KAH0536652.1"/>
    </source>
</evidence>
<proteinExistence type="predicted"/>